<dbReference type="InterPro" id="IPR043129">
    <property type="entry name" value="ATPase_NBD"/>
</dbReference>
<dbReference type="Proteomes" id="UP000294854">
    <property type="component" value="Unassembled WGS sequence"/>
</dbReference>
<dbReference type="GO" id="GO:0005829">
    <property type="term" value="C:cytosol"/>
    <property type="evidence" value="ECO:0007669"/>
    <property type="project" value="TreeGrafter"/>
</dbReference>
<dbReference type="CDD" id="cd24032">
    <property type="entry name" value="ASKHA_NBD_TsaB"/>
    <property type="match status" value="1"/>
</dbReference>
<proteinExistence type="predicted"/>
<dbReference type="Pfam" id="PF00814">
    <property type="entry name" value="TsaD"/>
    <property type="match status" value="1"/>
</dbReference>
<keyword evidence="3" id="KW-1185">Reference proteome</keyword>
<dbReference type="Gene3D" id="3.30.420.40">
    <property type="match status" value="2"/>
</dbReference>
<evidence type="ECO:0000259" key="1">
    <source>
        <dbReference type="Pfam" id="PF00814"/>
    </source>
</evidence>
<accession>A0A4R5NNF2</accession>
<dbReference type="STRING" id="1122149.FD44_GL000751"/>
<dbReference type="PANTHER" id="PTHR11735">
    <property type="entry name" value="TRNA N6-ADENOSINE THREONYLCARBAMOYLTRANSFERASE"/>
    <property type="match status" value="1"/>
</dbReference>
<dbReference type="EMBL" id="PUFO01000047">
    <property type="protein sequence ID" value="TDG77853.1"/>
    <property type="molecule type" value="Genomic_DNA"/>
</dbReference>
<name>A0A4R5NNF2_9LACO</name>
<dbReference type="SUPFAM" id="SSF53067">
    <property type="entry name" value="Actin-like ATPase domain"/>
    <property type="match status" value="2"/>
</dbReference>
<organism evidence="2 3">
    <name type="scientific">Secundilactobacillus malefermentans</name>
    <dbReference type="NCBI Taxonomy" id="176292"/>
    <lineage>
        <taxon>Bacteria</taxon>
        <taxon>Bacillati</taxon>
        <taxon>Bacillota</taxon>
        <taxon>Bacilli</taxon>
        <taxon>Lactobacillales</taxon>
        <taxon>Lactobacillaceae</taxon>
        <taxon>Secundilactobacillus</taxon>
    </lineage>
</organism>
<dbReference type="InterPro" id="IPR000905">
    <property type="entry name" value="Gcp-like_dom"/>
</dbReference>
<dbReference type="AlphaFoldDB" id="A0A4R5NNF2"/>
<dbReference type="PANTHER" id="PTHR11735:SF11">
    <property type="entry name" value="TRNA THREONYLCARBAMOYLADENOSINE BIOSYNTHESIS PROTEIN TSAB"/>
    <property type="match status" value="1"/>
</dbReference>
<dbReference type="GO" id="GO:0002949">
    <property type="term" value="P:tRNA threonylcarbamoyladenosine modification"/>
    <property type="evidence" value="ECO:0007669"/>
    <property type="project" value="InterPro"/>
</dbReference>
<dbReference type="NCBIfam" id="TIGR03725">
    <property type="entry name" value="T6A_YeaZ"/>
    <property type="match status" value="1"/>
</dbReference>
<protein>
    <recommendedName>
        <fullName evidence="1">Gcp-like domain-containing protein</fullName>
    </recommendedName>
</protein>
<dbReference type="InterPro" id="IPR022496">
    <property type="entry name" value="T6A_TsaB"/>
</dbReference>
<evidence type="ECO:0000313" key="2">
    <source>
        <dbReference type="EMBL" id="TDG77853.1"/>
    </source>
</evidence>
<evidence type="ECO:0000313" key="3">
    <source>
        <dbReference type="Proteomes" id="UP000294854"/>
    </source>
</evidence>
<feature type="domain" description="Gcp-like" evidence="1">
    <location>
        <begin position="34"/>
        <end position="155"/>
    </location>
</feature>
<reference evidence="2 3" key="1">
    <citation type="journal article" date="2019" name="Appl. Microbiol. Biotechnol.">
        <title>Uncovering carbohydrate metabolism through a genotype-phenotype association study of 56 lactic acid bacteria genomes.</title>
        <authorList>
            <person name="Buron-Moles G."/>
            <person name="Chailyan A."/>
            <person name="Dolejs I."/>
            <person name="Forster J."/>
            <person name="Miks M.H."/>
        </authorList>
    </citation>
    <scope>NUCLEOTIDE SEQUENCE [LARGE SCALE GENOMIC DNA]</scope>
    <source>
        <strain evidence="2 3">ATCC 49373</strain>
    </source>
</reference>
<sequence length="243" mass="26684">MKGTNNKMKVLALDTSNRPLSVALLEDQTVLGTVTMTVHQKHAEYLLPVIEDLMAKSDLVPADLNRVVVAQGPGSYTGIRIGVTTAKVLADTLKIGLVGVSSLQALALNCQRDGQLVWPIFDARNNNIFTGLYQMKNGVPESVLADQHVDFDDFYRQVDALAETVYVIGDGTHFADKFSDNYLLANSVDNLPQAARLGILGEKLPLVTDVNDFVPNYLRLTQAEADWKKQHPEEDAGSYVEKI</sequence>
<gene>
    <name evidence="2" type="ORF">C5L31_000247</name>
</gene>
<comment type="caution">
    <text evidence="2">The sequence shown here is derived from an EMBL/GenBank/DDBJ whole genome shotgun (WGS) entry which is preliminary data.</text>
</comment>